<sequence length="355" mass="36565" precursor="true">MTWSEYNLPRRGLAALACLTAATCCQADLVAHYRFDEASGSTAVNEVVASGNDGAIGANVTLSATGVAGSAFTFSGGAAQADIVDMADAQGVFAPIVASNQLTLSYWVQSVDTGNRNVAVFMGNNTLSNDYIDSGVLGNGQFAPAGTGYGRSRKATNTNVGDVGGGPVITDGEFHHIALSIDYATSTGSYYVDGMLADAATGSFFAQLPTLNNFEIGRLGRSSPVDGLAGTVDDVQIYSAALNVREVAALFSSPGSTLNDLPPIVDGDTNGDGVVDVTDFNNVRNSLGYTGLQAGLGVDIAGEDGAVDFRDLRFFQQNYPTVFALGMSQAVPEPASLLSAAFAVAGAMFGLRRAR</sequence>
<dbReference type="RefSeq" id="WP_145116880.1">
    <property type="nucleotide sequence ID" value="NZ_CP036349.1"/>
</dbReference>
<organism evidence="2 3">
    <name type="scientific">Botrimarina mediterranea</name>
    <dbReference type="NCBI Taxonomy" id="2528022"/>
    <lineage>
        <taxon>Bacteria</taxon>
        <taxon>Pseudomonadati</taxon>
        <taxon>Planctomycetota</taxon>
        <taxon>Planctomycetia</taxon>
        <taxon>Pirellulales</taxon>
        <taxon>Lacipirellulaceae</taxon>
        <taxon>Botrimarina</taxon>
    </lineage>
</organism>
<keyword evidence="3" id="KW-1185">Reference proteome</keyword>
<dbReference type="AlphaFoldDB" id="A0A518K2W6"/>
<feature type="signal peptide" evidence="1">
    <location>
        <begin position="1"/>
        <end position="27"/>
    </location>
</feature>
<protein>
    <recommendedName>
        <fullName evidence="4">PEP-CTERM protein-sorting domain-containing protein</fullName>
    </recommendedName>
</protein>
<dbReference type="SUPFAM" id="SSF63446">
    <property type="entry name" value="Type I dockerin domain"/>
    <property type="match status" value="1"/>
</dbReference>
<evidence type="ECO:0000313" key="2">
    <source>
        <dbReference type="EMBL" id="QDV72110.1"/>
    </source>
</evidence>
<dbReference type="InterPro" id="IPR036439">
    <property type="entry name" value="Dockerin_dom_sf"/>
</dbReference>
<dbReference type="SUPFAM" id="SSF49899">
    <property type="entry name" value="Concanavalin A-like lectins/glucanases"/>
    <property type="match status" value="1"/>
</dbReference>
<dbReference type="InterPro" id="IPR018247">
    <property type="entry name" value="EF_Hand_1_Ca_BS"/>
</dbReference>
<evidence type="ECO:0000256" key="1">
    <source>
        <dbReference type="SAM" id="SignalP"/>
    </source>
</evidence>
<accession>A0A518K2W6</accession>
<gene>
    <name evidence="2" type="ORF">Spa11_02810</name>
</gene>
<dbReference type="EMBL" id="CP036349">
    <property type="protein sequence ID" value="QDV72110.1"/>
    <property type="molecule type" value="Genomic_DNA"/>
</dbReference>
<proteinExistence type="predicted"/>
<dbReference type="InterPro" id="IPR013320">
    <property type="entry name" value="ConA-like_dom_sf"/>
</dbReference>
<evidence type="ECO:0000313" key="3">
    <source>
        <dbReference type="Proteomes" id="UP000316426"/>
    </source>
</evidence>
<dbReference type="Proteomes" id="UP000316426">
    <property type="component" value="Chromosome"/>
</dbReference>
<name>A0A518K2W6_9BACT</name>
<feature type="chain" id="PRO_5022044147" description="PEP-CTERM protein-sorting domain-containing protein" evidence="1">
    <location>
        <begin position="28"/>
        <end position="355"/>
    </location>
</feature>
<reference evidence="2 3" key="1">
    <citation type="submission" date="2019-02" db="EMBL/GenBank/DDBJ databases">
        <title>Deep-cultivation of Planctomycetes and their phenomic and genomic characterization uncovers novel biology.</title>
        <authorList>
            <person name="Wiegand S."/>
            <person name="Jogler M."/>
            <person name="Boedeker C."/>
            <person name="Pinto D."/>
            <person name="Vollmers J."/>
            <person name="Rivas-Marin E."/>
            <person name="Kohn T."/>
            <person name="Peeters S.H."/>
            <person name="Heuer A."/>
            <person name="Rast P."/>
            <person name="Oberbeckmann S."/>
            <person name="Bunk B."/>
            <person name="Jeske O."/>
            <person name="Meyerdierks A."/>
            <person name="Storesund J.E."/>
            <person name="Kallscheuer N."/>
            <person name="Luecker S."/>
            <person name="Lage O.M."/>
            <person name="Pohl T."/>
            <person name="Merkel B.J."/>
            <person name="Hornburger P."/>
            <person name="Mueller R.-W."/>
            <person name="Bruemmer F."/>
            <person name="Labrenz M."/>
            <person name="Spormann A.M."/>
            <person name="Op den Camp H."/>
            <person name="Overmann J."/>
            <person name="Amann R."/>
            <person name="Jetten M.S.M."/>
            <person name="Mascher T."/>
            <person name="Medema M.H."/>
            <person name="Devos D.P."/>
            <person name="Kaster A.-K."/>
            <person name="Ovreas L."/>
            <person name="Rohde M."/>
            <person name="Galperin M.Y."/>
            <person name="Jogler C."/>
        </authorList>
    </citation>
    <scope>NUCLEOTIDE SEQUENCE [LARGE SCALE GENOMIC DNA]</scope>
    <source>
        <strain evidence="2 3">Spa11</strain>
    </source>
</reference>
<dbReference type="GO" id="GO:0000272">
    <property type="term" value="P:polysaccharide catabolic process"/>
    <property type="evidence" value="ECO:0007669"/>
    <property type="project" value="InterPro"/>
</dbReference>
<dbReference type="Pfam" id="PF13385">
    <property type="entry name" value="Laminin_G_3"/>
    <property type="match status" value="1"/>
</dbReference>
<evidence type="ECO:0008006" key="4">
    <source>
        <dbReference type="Google" id="ProtNLM"/>
    </source>
</evidence>
<dbReference type="PROSITE" id="PS00018">
    <property type="entry name" value="EF_HAND_1"/>
    <property type="match status" value="1"/>
</dbReference>
<keyword evidence="1" id="KW-0732">Signal</keyword>
<dbReference type="Gene3D" id="2.60.120.200">
    <property type="match status" value="1"/>
</dbReference>
<dbReference type="KEGG" id="bmei:Spa11_02810"/>